<dbReference type="AlphaFoldDB" id="A0A398BPM6"/>
<dbReference type="InterPro" id="IPR027795">
    <property type="entry name" value="CASTOR_ACT_dom"/>
</dbReference>
<dbReference type="Gene3D" id="3.30.2130.10">
    <property type="entry name" value="VC0802-like"/>
    <property type="match status" value="1"/>
</dbReference>
<accession>A0A398BPM6</accession>
<dbReference type="Pfam" id="PF13840">
    <property type="entry name" value="ACT_7"/>
    <property type="match status" value="1"/>
</dbReference>
<sequence length="130" mass="13389">MAGETDLGRLLAGMAPRLEGQDWGYAVATGPLPEGLDWFALVRETEGLTVIAPIAALRRAGLAAEGPMARITLTVHSALEAVGLTAAVSGALAKAGISANMVAGFHHDHIFLPAQDAERAMAVLRGLSHA</sequence>
<proteinExistence type="predicted"/>
<reference evidence="3 4" key="1">
    <citation type="submission" date="2018-09" db="EMBL/GenBank/DDBJ databases">
        <title>Gemmobacter lutimaris sp. nov., a marine bacterium isolated from tidal flat.</title>
        <authorList>
            <person name="Lee D.W."/>
            <person name="Yoo Y."/>
            <person name="Kim J.-J."/>
            <person name="Kim B.S."/>
        </authorList>
    </citation>
    <scope>NUCLEOTIDE SEQUENCE [LARGE SCALE GENOMIC DNA]</scope>
    <source>
        <strain evidence="3 4">YJ-T1-11</strain>
    </source>
</reference>
<evidence type="ECO:0000313" key="4">
    <source>
        <dbReference type="Proteomes" id="UP000266649"/>
    </source>
</evidence>
<dbReference type="Proteomes" id="UP000266649">
    <property type="component" value="Unassembled WGS sequence"/>
</dbReference>
<organism evidence="3 4">
    <name type="scientific">Gemmobacter lutimaris</name>
    <dbReference type="NCBI Taxonomy" id="2306023"/>
    <lineage>
        <taxon>Bacteria</taxon>
        <taxon>Pseudomonadati</taxon>
        <taxon>Pseudomonadota</taxon>
        <taxon>Alphaproteobacteria</taxon>
        <taxon>Rhodobacterales</taxon>
        <taxon>Paracoccaceae</taxon>
        <taxon>Gemmobacter</taxon>
    </lineage>
</organism>
<dbReference type="Pfam" id="PF10000">
    <property type="entry name" value="ACT_3"/>
    <property type="match status" value="1"/>
</dbReference>
<feature type="domain" description="DUF2241" evidence="1">
    <location>
        <begin position="2"/>
        <end position="67"/>
    </location>
</feature>
<dbReference type="SUPFAM" id="SSF55021">
    <property type="entry name" value="ACT-like"/>
    <property type="match status" value="2"/>
</dbReference>
<dbReference type="InterPro" id="IPR045865">
    <property type="entry name" value="ACT-like_dom_sf"/>
</dbReference>
<dbReference type="RefSeq" id="WP_119134727.1">
    <property type="nucleotide sequence ID" value="NZ_QXXQ01000005.1"/>
</dbReference>
<gene>
    <name evidence="3" type="ORF">D2N39_10410</name>
</gene>
<dbReference type="PANTHER" id="PTHR39199">
    <property type="entry name" value="BLR5128 PROTEIN"/>
    <property type="match status" value="1"/>
</dbReference>
<keyword evidence="4" id="KW-1185">Reference proteome</keyword>
<comment type="caution">
    <text evidence="3">The sequence shown here is derived from an EMBL/GenBank/DDBJ whole genome shotgun (WGS) entry which is preliminary data.</text>
</comment>
<name>A0A398BPM6_9RHOB</name>
<feature type="domain" description="CASTOR ACT" evidence="2">
    <location>
        <begin position="71"/>
        <end position="125"/>
    </location>
</feature>
<evidence type="ECO:0000259" key="2">
    <source>
        <dbReference type="Pfam" id="PF13840"/>
    </source>
</evidence>
<dbReference type="PANTHER" id="PTHR39199:SF1">
    <property type="entry name" value="BLR5128 PROTEIN"/>
    <property type="match status" value="1"/>
</dbReference>
<evidence type="ECO:0000313" key="3">
    <source>
        <dbReference type="EMBL" id="RID91664.1"/>
    </source>
</evidence>
<dbReference type="OrthoDB" id="517867at2"/>
<protein>
    <submittedName>
        <fullName evidence="3">ACT domain-containing protein</fullName>
    </submittedName>
</protein>
<dbReference type="InterPro" id="IPR018717">
    <property type="entry name" value="DUF2241"/>
</dbReference>
<dbReference type="EMBL" id="QXXQ01000005">
    <property type="protein sequence ID" value="RID91664.1"/>
    <property type="molecule type" value="Genomic_DNA"/>
</dbReference>
<evidence type="ECO:0000259" key="1">
    <source>
        <dbReference type="Pfam" id="PF10000"/>
    </source>
</evidence>